<comment type="caution">
    <text evidence="4">The sequence shown here is derived from an EMBL/GenBank/DDBJ whole genome shotgun (WGS) entry which is preliminary data.</text>
</comment>
<organism evidence="4 5">
    <name type="scientific">Fusarium austroafricanum</name>
    <dbReference type="NCBI Taxonomy" id="2364996"/>
    <lineage>
        <taxon>Eukaryota</taxon>
        <taxon>Fungi</taxon>
        <taxon>Dikarya</taxon>
        <taxon>Ascomycota</taxon>
        <taxon>Pezizomycotina</taxon>
        <taxon>Sordariomycetes</taxon>
        <taxon>Hypocreomycetidae</taxon>
        <taxon>Hypocreales</taxon>
        <taxon>Nectriaceae</taxon>
        <taxon>Fusarium</taxon>
        <taxon>Fusarium concolor species complex</taxon>
    </lineage>
</organism>
<dbReference type="OrthoDB" id="20872at2759"/>
<evidence type="ECO:0000313" key="5">
    <source>
        <dbReference type="Proteomes" id="UP000605986"/>
    </source>
</evidence>
<dbReference type="EMBL" id="JAADJG010000233">
    <property type="protein sequence ID" value="KAF4451006.1"/>
    <property type="molecule type" value="Genomic_DNA"/>
</dbReference>
<accession>A0A8H4P041</accession>
<reference evidence="4" key="1">
    <citation type="submission" date="2020-01" db="EMBL/GenBank/DDBJ databases">
        <title>Identification and distribution of gene clusters putatively required for synthesis of sphingolipid metabolism inhibitors in phylogenetically diverse species of the filamentous fungus Fusarium.</title>
        <authorList>
            <person name="Kim H.-S."/>
            <person name="Busman M."/>
            <person name="Brown D.W."/>
            <person name="Divon H."/>
            <person name="Uhlig S."/>
            <person name="Proctor R.H."/>
        </authorList>
    </citation>
    <scope>NUCLEOTIDE SEQUENCE</scope>
    <source>
        <strain evidence="4">NRRL 53441</strain>
    </source>
</reference>
<dbReference type="Proteomes" id="UP000605986">
    <property type="component" value="Unassembled WGS sequence"/>
</dbReference>
<dbReference type="GO" id="GO:0009116">
    <property type="term" value="P:nucleoside metabolic process"/>
    <property type="evidence" value="ECO:0007669"/>
    <property type="project" value="InterPro"/>
</dbReference>
<dbReference type="Gene3D" id="3.40.50.1580">
    <property type="entry name" value="Nucleoside phosphorylase domain"/>
    <property type="match status" value="1"/>
</dbReference>
<dbReference type="SUPFAM" id="SSF53167">
    <property type="entry name" value="Purine and uridine phosphorylases"/>
    <property type="match status" value="1"/>
</dbReference>
<keyword evidence="1" id="KW-0677">Repeat</keyword>
<protein>
    <recommendedName>
        <fullName evidence="6">Nucleoside phosphorylase domain-containing protein</fullName>
    </recommendedName>
</protein>
<evidence type="ECO:0008006" key="6">
    <source>
        <dbReference type="Google" id="ProtNLM"/>
    </source>
</evidence>
<gene>
    <name evidence="4" type="ORF">F53441_5953</name>
</gene>
<dbReference type="InterPro" id="IPR035994">
    <property type="entry name" value="Nucleoside_phosphorylase_sf"/>
</dbReference>
<proteinExistence type="predicted"/>
<dbReference type="InterPro" id="IPR056884">
    <property type="entry name" value="NPHP3-like_N"/>
</dbReference>
<dbReference type="AlphaFoldDB" id="A0A8H4P041"/>
<sequence length="533" mass="58967">MSQIRPPRPRSRDEFDIAIICALTLEADAVLTLFDHHWDDDDSGVSFGKARGDPNAYSTGVLGQHNVVLAHLPGMGKVAAGTIAAFCRMSYPNISLALVVGICGGAPFYGNKKEEILLGDVIISTGVVQYDIGRRFPNNFEIKDTLDDSLGRPGLEVRSLLSKLKTKRQQDKLQTATQGYLQLVLQETKPVDHPERSQDILFPADYRHKHQEPSTCAICAACNGNSDPVCETALKSSCEELKCDLERRLVRSRLEEVGKDNAKELGKETSFLCIHFGRFASADMVMKSGEDRDHLTTSKDAIGFEMESAGVWDVFPCVIIKSVSDYADSHKNDNWQGYAAASAGACTKAFLGYWDSARDESKIEETKLIEQFVKSLYFPEINGRKNSLSPEAPSTFQWIFDVGDTDTDGQSCASDHEGLEESPSGEDELIWFTEDGLLSKFANTRDEDSDSDDDSKFAGLSQSQANWDGFTDWLLSDTPIYWISGNPGSGKSTLMKYLSEHPRTSEYLARNPDAAVFQRTIMFFVIQSTLQGS</sequence>
<dbReference type="PANTHER" id="PTHR46082:SF6">
    <property type="entry name" value="AAA+ ATPASE DOMAIN-CONTAINING PROTEIN-RELATED"/>
    <property type="match status" value="1"/>
</dbReference>
<evidence type="ECO:0000259" key="3">
    <source>
        <dbReference type="Pfam" id="PF24883"/>
    </source>
</evidence>
<dbReference type="Pfam" id="PF01048">
    <property type="entry name" value="PNP_UDP_1"/>
    <property type="match status" value="1"/>
</dbReference>
<evidence type="ECO:0000313" key="4">
    <source>
        <dbReference type="EMBL" id="KAF4451006.1"/>
    </source>
</evidence>
<evidence type="ECO:0000256" key="1">
    <source>
        <dbReference type="ARBA" id="ARBA00022737"/>
    </source>
</evidence>
<name>A0A8H4P041_9HYPO</name>
<keyword evidence="5" id="KW-1185">Reference proteome</keyword>
<dbReference type="PANTHER" id="PTHR46082">
    <property type="entry name" value="ATP/GTP-BINDING PROTEIN-RELATED"/>
    <property type="match status" value="1"/>
</dbReference>
<dbReference type="InterPro" id="IPR053137">
    <property type="entry name" value="NLR-like"/>
</dbReference>
<feature type="domain" description="Nephrocystin 3-like N-terminal" evidence="3">
    <location>
        <begin position="468"/>
        <end position="506"/>
    </location>
</feature>
<evidence type="ECO:0000259" key="2">
    <source>
        <dbReference type="Pfam" id="PF01048"/>
    </source>
</evidence>
<dbReference type="Pfam" id="PF24883">
    <property type="entry name" value="NPHP3_N"/>
    <property type="match status" value="1"/>
</dbReference>
<dbReference type="InterPro" id="IPR000845">
    <property type="entry name" value="Nucleoside_phosphorylase_d"/>
</dbReference>
<dbReference type="GO" id="GO:0003824">
    <property type="term" value="F:catalytic activity"/>
    <property type="evidence" value="ECO:0007669"/>
    <property type="project" value="InterPro"/>
</dbReference>
<feature type="domain" description="Nucleoside phosphorylase" evidence="2">
    <location>
        <begin position="16"/>
        <end position="138"/>
    </location>
</feature>